<name>A0A1B6DJE1_9HEMI</name>
<protein>
    <submittedName>
        <fullName evidence="2">Uncharacterized protein</fullName>
    </submittedName>
</protein>
<reference evidence="2" key="1">
    <citation type="submission" date="2015-12" db="EMBL/GenBank/DDBJ databases">
        <title>De novo transcriptome assembly of four potential Pierce s Disease insect vectors from Arizona vineyards.</title>
        <authorList>
            <person name="Tassone E.E."/>
        </authorList>
    </citation>
    <scope>NUCLEOTIDE SEQUENCE</scope>
</reference>
<dbReference type="AlphaFoldDB" id="A0A1B6DJE1"/>
<feature type="compositionally biased region" description="Basic and acidic residues" evidence="1">
    <location>
        <begin position="22"/>
        <end position="31"/>
    </location>
</feature>
<feature type="region of interest" description="Disordered" evidence="1">
    <location>
        <begin position="63"/>
        <end position="86"/>
    </location>
</feature>
<organism evidence="2">
    <name type="scientific">Clastoptera arizonana</name>
    <name type="common">Arizona spittle bug</name>
    <dbReference type="NCBI Taxonomy" id="38151"/>
    <lineage>
        <taxon>Eukaryota</taxon>
        <taxon>Metazoa</taxon>
        <taxon>Ecdysozoa</taxon>
        <taxon>Arthropoda</taxon>
        <taxon>Hexapoda</taxon>
        <taxon>Insecta</taxon>
        <taxon>Pterygota</taxon>
        <taxon>Neoptera</taxon>
        <taxon>Paraneoptera</taxon>
        <taxon>Hemiptera</taxon>
        <taxon>Auchenorrhyncha</taxon>
        <taxon>Cercopoidea</taxon>
        <taxon>Clastopteridae</taxon>
        <taxon>Clastoptera</taxon>
    </lineage>
</organism>
<dbReference type="EMBL" id="GEDC01011560">
    <property type="protein sequence ID" value="JAS25738.1"/>
    <property type="molecule type" value="Transcribed_RNA"/>
</dbReference>
<gene>
    <name evidence="2" type="ORF">g.45724</name>
</gene>
<feature type="region of interest" description="Disordered" evidence="1">
    <location>
        <begin position="22"/>
        <end position="49"/>
    </location>
</feature>
<feature type="compositionally biased region" description="Basic and acidic residues" evidence="1">
    <location>
        <begin position="63"/>
        <end position="79"/>
    </location>
</feature>
<sequence length="157" mass="17781">MSRYGHEFVITGITPEDFIKRHCPKSKDLQKGPKKNLGGTSKRNNEYTLRGITPEEFLFGLPSEKKGEKISNDPVKEDIGGTSKMSNLNEFTNRYQYDEDNLLKKAEMKLGETQLEAAVEEKLGPLKAEPKEEKTTSKYDSDDEPSQDLMALASYEK</sequence>
<accession>A0A1B6DJE1</accession>
<proteinExistence type="predicted"/>
<evidence type="ECO:0000313" key="2">
    <source>
        <dbReference type="EMBL" id="JAS25738.1"/>
    </source>
</evidence>
<evidence type="ECO:0000256" key="1">
    <source>
        <dbReference type="SAM" id="MobiDB-lite"/>
    </source>
</evidence>
<feature type="compositionally biased region" description="Basic and acidic residues" evidence="1">
    <location>
        <begin position="119"/>
        <end position="140"/>
    </location>
</feature>
<feature type="region of interest" description="Disordered" evidence="1">
    <location>
        <begin position="119"/>
        <end position="157"/>
    </location>
</feature>